<organism evidence="1 2">
    <name type="scientific">Marasmius tenuissimus</name>
    <dbReference type="NCBI Taxonomy" id="585030"/>
    <lineage>
        <taxon>Eukaryota</taxon>
        <taxon>Fungi</taxon>
        <taxon>Dikarya</taxon>
        <taxon>Basidiomycota</taxon>
        <taxon>Agaricomycotina</taxon>
        <taxon>Agaricomycetes</taxon>
        <taxon>Agaricomycetidae</taxon>
        <taxon>Agaricales</taxon>
        <taxon>Marasmiineae</taxon>
        <taxon>Marasmiaceae</taxon>
        <taxon>Marasmius</taxon>
    </lineage>
</organism>
<name>A0ABR3A013_9AGAR</name>
<accession>A0ABR3A013</accession>
<gene>
    <name evidence="1" type="ORF">AAF712_005690</name>
</gene>
<keyword evidence="2" id="KW-1185">Reference proteome</keyword>
<sequence>MTANPNAKFFWELIIFKVEDELYKVPKHRFANNPYSPFTYIFTLPQTTTSSKGMSSDNPIVLEQISKIEFERFLGVLYDPQFYTINDDSSADTYAETWLSVLKLSSLWNFLDVRKIAIERIEKAVTGPSFTNIDRLLAGSRYGVLQLFIAGVFAIGRDPSYDIDLAGARRLGLERTVALFSLKGNFRKFDKEAEDGVIEREKALEGKRLAFIKLFADEIQHLLAMHQVYEPVSQSD</sequence>
<reference evidence="1 2" key="1">
    <citation type="submission" date="2024-05" db="EMBL/GenBank/DDBJ databases">
        <title>A draft genome resource for the thread blight pathogen Marasmius tenuissimus strain MS-2.</title>
        <authorList>
            <person name="Yulfo-Soto G.E."/>
            <person name="Baruah I.K."/>
            <person name="Amoako-Attah I."/>
            <person name="Bukari Y."/>
            <person name="Meinhardt L.W."/>
            <person name="Bailey B.A."/>
            <person name="Cohen S.P."/>
        </authorList>
    </citation>
    <scope>NUCLEOTIDE SEQUENCE [LARGE SCALE GENOMIC DNA]</scope>
    <source>
        <strain evidence="1 2">MS-2</strain>
    </source>
</reference>
<evidence type="ECO:0000313" key="1">
    <source>
        <dbReference type="EMBL" id="KAL0067292.1"/>
    </source>
</evidence>
<proteinExistence type="predicted"/>
<comment type="caution">
    <text evidence="1">The sequence shown here is derived from an EMBL/GenBank/DDBJ whole genome shotgun (WGS) entry which is preliminary data.</text>
</comment>
<protein>
    <recommendedName>
        <fullName evidence="3">BTB domain-containing protein</fullName>
    </recommendedName>
</protein>
<dbReference type="EMBL" id="JBBXMP010000027">
    <property type="protein sequence ID" value="KAL0067292.1"/>
    <property type="molecule type" value="Genomic_DNA"/>
</dbReference>
<evidence type="ECO:0008006" key="3">
    <source>
        <dbReference type="Google" id="ProtNLM"/>
    </source>
</evidence>
<evidence type="ECO:0000313" key="2">
    <source>
        <dbReference type="Proteomes" id="UP001437256"/>
    </source>
</evidence>
<dbReference type="Proteomes" id="UP001437256">
    <property type="component" value="Unassembled WGS sequence"/>
</dbReference>